<dbReference type="Proteomes" id="UP001589589">
    <property type="component" value="Unassembled WGS sequence"/>
</dbReference>
<accession>A0ABV5FS63</accession>
<evidence type="ECO:0008006" key="3">
    <source>
        <dbReference type="Google" id="ProtNLM"/>
    </source>
</evidence>
<keyword evidence="2" id="KW-1185">Reference proteome</keyword>
<sequence>MHLESIQRGIDRNKPHNEIIRKIYLTYPTMALVGDEERQFEILNEISEYFNIPINNIQVAGSAKTGMSFHKNKTFTPTISDLDIAIIDTDLFRFYTEYIFKTTKGYNDRTSFPIRNNRSTFAEYTSYLSRGIFRPDLMPSCKKRANWFEFFGKLSTKHKDLFKSINAGIYISQIFFEHKQCSIINDYISNKAV</sequence>
<evidence type="ECO:0000313" key="2">
    <source>
        <dbReference type="Proteomes" id="UP001589589"/>
    </source>
</evidence>
<gene>
    <name evidence="1" type="ORF">ACFFUQ_20450</name>
</gene>
<dbReference type="RefSeq" id="WP_290264613.1">
    <property type="nucleotide sequence ID" value="NZ_JAUFQQ010000003.1"/>
</dbReference>
<comment type="caution">
    <text evidence="1">The sequence shown here is derived from an EMBL/GenBank/DDBJ whole genome shotgun (WGS) entry which is preliminary data.</text>
</comment>
<name>A0ABV5FS63_9FLAO</name>
<reference evidence="1 2" key="1">
    <citation type="submission" date="2024-09" db="EMBL/GenBank/DDBJ databases">
        <authorList>
            <person name="Sun Q."/>
            <person name="Mori K."/>
        </authorList>
    </citation>
    <scope>NUCLEOTIDE SEQUENCE [LARGE SCALE GENOMIC DNA]</scope>
    <source>
        <strain evidence="1 2">CECT 7908</strain>
    </source>
</reference>
<protein>
    <recommendedName>
        <fullName evidence="3">Nucleotidyltransferase</fullName>
    </recommendedName>
</protein>
<dbReference type="EMBL" id="JBHMEX010000069">
    <property type="protein sequence ID" value="MFB9066397.1"/>
    <property type="molecule type" value="Genomic_DNA"/>
</dbReference>
<evidence type="ECO:0000313" key="1">
    <source>
        <dbReference type="EMBL" id="MFB9066397.1"/>
    </source>
</evidence>
<organism evidence="1 2">
    <name type="scientific">Flavobacterium branchiarum</name>
    <dbReference type="NCBI Taxonomy" id="1114870"/>
    <lineage>
        <taxon>Bacteria</taxon>
        <taxon>Pseudomonadati</taxon>
        <taxon>Bacteroidota</taxon>
        <taxon>Flavobacteriia</taxon>
        <taxon>Flavobacteriales</taxon>
        <taxon>Flavobacteriaceae</taxon>
        <taxon>Flavobacterium</taxon>
    </lineage>
</organism>
<proteinExistence type="predicted"/>